<comment type="caution">
    <text evidence="1">The sequence shown here is derived from an EMBL/GenBank/DDBJ whole genome shotgun (WGS) entry which is preliminary data.</text>
</comment>
<dbReference type="AlphaFoldDB" id="A0A8S1H3G0"/>
<protein>
    <submittedName>
        <fullName evidence="1">Uncharacterized protein</fullName>
    </submittedName>
</protein>
<dbReference type="Proteomes" id="UP000835052">
    <property type="component" value="Unassembled WGS sequence"/>
</dbReference>
<sequence length="107" mass="11372">MGLQKVSSSSSSSKIASPCQVVLKQGDGLRKTSVNVQVKDSDSSRRNTIDLQIGEGRSRKNTLVKVNGEVVSRPSVSASSPTINILTNNEPVCALFSLTGKVIEARK</sequence>
<gene>
    <name evidence="1" type="ORF">CAUJ_LOCUS5974</name>
</gene>
<accession>A0A8S1H3G0</accession>
<reference evidence="1" key="1">
    <citation type="submission" date="2020-10" db="EMBL/GenBank/DDBJ databases">
        <authorList>
            <person name="Kikuchi T."/>
        </authorList>
    </citation>
    <scope>NUCLEOTIDE SEQUENCE</scope>
    <source>
        <strain evidence="1">NKZ352</strain>
    </source>
</reference>
<dbReference type="EMBL" id="CAJGYM010000013">
    <property type="protein sequence ID" value="CAD6190055.1"/>
    <property type="molecule type" value="Genomic_DNA"/>
</dbReference>
<evidence type="ECO:0000313" key="1">
    <source>
        <dbReference type="EMBL" id="CAD6190055.1"/>
    </source>
</evidence>
<organism evidence="1 2">
    <name type="scientific">Caenorhabditis auriculariae</name>
    <dbReference type="NCBI Taxonomy" id="2777116"/>
    <lineage>
        <taxon>Eukaryota</taxon>
        <taxon>Metazoa</taxon>
        <taxon>Ecdysozoa</taxon>
        <taxon>Nematoda</taxon>
        <taxon>Chromadorea</taxon>
        <taxon>Rhabditida</taxon>
        <taxon>Rhabditina</taxon>
        <taxon>Rhabditomorpha</taxon>
        <taxon>Rhabditoidea</taxon>
        <taxon>Rhabditidae</taxon>
        <taxon>Peloderinae</taxon>
        <taxon>Caenorhabditis</taxon>
    </lineage>
</organism>
<name>A0A8S1H3G0_9PELO</name>
<keyword evidence="2" id="KW-1185">Reference proteome</keyword>
<evidence type="ECO:0000313" key="2">
    <source>
        <dbReference type="Proteomes" id="UP000835052"/>
    </source>
</evidence>
<proteinExistence type="predicted"/>